<feature type="transmembrane region" description="Helical" evidence="7">
    <location>
        <begin position="314"/>
        <end position="344"/>
    </location>
</feature>
<dbReference type="InterPro" id="IPR003838">
    <property type="entry name" value="ABC3_permease_C"/>
</dbReference>
<dbReference type="EMBL" id="FNUC01000004">
    <property type="protein sequence ID" value="SEF08710.1"/>
    <property type="molecule type" value="Genomic_DNA"/>
</dbReference>
<accession>A0A1H5P4V1</accession>
<evidence type="ECO:0000313" key="10">
    <source>
        <dbReference type="Proteomes" id="UP000181980"/>
    </source>
</evidence>
<keyword evidence="4 7" id="KW-1133">Transmembrane helix</keyword>
<evidence type="ECO:0000259" key="8">
    <source>
        <dbReference type="Pfam" id="PF02687"/>
    </source>
</evidence>
<dbReference type="Pfam" id="PF02687">
    <property type="entry name" value="FtsX"/>
    <property type="match status" value="1"/>
</dbReference>
<feature type="domain" description="ABC3 transporter permease C-terminal" evidence="8">
    <location>
        <begin position="662"/>
        <end position="771"/>
    </location>
</feature>
<feature type="transmembrane region" description="Helical" evidence="7">
    <location>
        <begin position="704"/>
        <end position="729"/>
    </location>
</feature>
<feature type="transmembrane region" description="Helical" evidence="7">
    <location>
        <begin position="364"/>
        <end position="388"/>
    </location>
</feature>
<dbReference type="AlphaFoldDB" id="A0A1H5P4V1"/>
<dbReference type="OrthoDB" id="3543912at2"/>
<feature type="transmembrane region" description="Helical" evidence="7">
    <location>
        <begin position="661"/>
        <end position="683"/>
    </location>
</feature>
<feature type="transmembrane region" description="Helical" evidence="7">
    <location>
        <begin position="271"/>
        <end position="294"/>
    </location>
</feature>
<dbReference type="Proteomes" id="UP000181980">
    <property type="component" value="Unassembled WGS sequence"/>
</dbReference>
<dbReference type="STRING" id="561176.SAMN04488561_3687"/>
<protein>
    <submittedName>
        <fullName evidence="9">ABC-type transport system, involved in lipoprotein release, permease component</fullName>
    </submittedName>
</protein>
<organism evidence="9 10">
    <name type="scientific">Jiangella alba</name>
    <dbReference type="NCBI Taxonomy" id="561176"/>
    <lineage>
        <taxon>Bacteria</taxon>
        <taxon>Bacillati</taxon>
        <taxon>Actinomycetota</taxon>
        <taxon>Actinomycetes</taxon>
        <taxon>Jiangellales</taxon>
        <taxon>Jiangellaceae</taxon>
        <taxon>Jiangella</taxon>
    </lineage>
</organism>
<evidence type="ECO:0000256" key="6">
    <source>
        <dbReference type="ARBA" id="ARBA00038076"/>
    </source>
</evidence>
<feature type="transmembrane region" description="Helical" evidence="7">
    <location>
        <begin position="749"/>
        <end position="771"/>
    </location>
</feature>
<evidence type="ECO:0000256" key="1">
    <source>
        <dbReference type="ARBA" id="ARBA00004651"/>
    </source>
</evidence>
<evidence type="ECO:0000256" key="4">
    <source>
        <dbReference type="ARBA" id="ARBA00022989"/>
    </source>
</evidence>
<proteinExistence type="inferred from homology"/>
<keyword evidence="3 7" id="KW-0812">Transmembrane</keyword>
<sequence length="788" mass="79730">MAAAWLRLELRRRWRSLLVLALLVALAAGTVLTAVAGARRGASAVDRLLERTLPADVAVLPNQPGFDWDAVRDLPGVTALSTFGSAPYVVDGVPAESLGGAVGPDTMVTVERPAVLAGRLPDPHRADEATVTPRFVETYGLGVGDTVTIRLFRPESFAAYRADPSLPPDGPVVEARIVGVVRSFWHGDGLGGQGLLTSSAGLFERYPAELGAGAPDEIFNAIARLDGGAAAIPAFQAQLERLTGRTIDVWDLGEAFHQHARDVTGFEADALLVFALAAAAAAVFLVGQPVARYVAASVADLQALRGVGMLPRQVVASAALGPVLAAAAGAGLGVAGAVAASRWFPIGSAATLEPAPGVDADVAVLVGGLLAVPVLVAVAAGTAAVLAVRAARSAPHPRRSAVAGAVAAAGLPVPVVVGARFALEPGRGRQAVPVRPALLGAVTGVAGVLAAFTFSSGVDDATGDLRTFGQTHQLLAYLDDGEDAPPASDVLAAAAADPDVAAVNDARIGAAEIGGVSAAVYAYAPVGDGVPDVVVLEGRMPARADEIVLAPATAAAAGAGVGDRVDLAATGGTGSATVTGIAYLPDGSHNDYTTGSWATRDGYDALFAGDVKFHEAHVELRPGADAAAVAARLAETTGVGFAPPEPPTPVAEIRQIRTLPVVLAGFLAVLALGAVGHALATAVRRRRHELAVLRAVGLTRRQSRAVVTTQASVLALAGLLIGVPLGVALGRTVWRYVADTTPLLYVPPVAALALALVPPVALVAANLLAAWPSQRAASLRVSSVLRAE</sequence>
<evidence type="ECO:0000256" key="2">
    <source>
        <dbReference type="ARBA" id="ARBA00022475"/>
    </source>
</evidence>
<keyword evidence="5 7" id="KW-0472">Membrane</keyword>
<dbReference type="InterPro" id="IPR050250">
    <property type="entry name" value="Macrolide_Exporter_MacB"/>
</dbReference>
<comment type="similarity">
    <text evidence="6">Belongs to the ABC-4 integral membrane protein family.</text>
</comment>
<dbReference type="PANTHER" id="PTHR30572">
    <property type="entry name" value="MEMBRANE COMPONENT OF TRANSPORTER-RELATED"/>
    <property type="match status" value="1"/>
</dbReference>
<evidence type="ECO:0000256" key="5">
    <source>
        <dbReference type="ARBA" id="ARBA00023136"/>
    </source>
</evidence>
<evidence type="ECO:0000313" key="9">
    <source>
        <dbReference type="EMBL" id="SEF08710.1"/>
    </source>
</evidence>
<dbReference type="GO" id="GO:0022857">
    <property type="term" value="F:transmembrane transporter activity"/>
    <property type="evidence" value="ECO:0007669"/>
    <property type="project" value="TreeGrafter"/>
</dbReference>
<reference evidence="10" key="1">
    <citation type="submission" date="2016-10" db="EMBL/GenBank/DDBJ databases">
        <authorList>
            <person name="Varghese N."/>
            <person name="Submissions S."/>
        </authorList>
    </citation>
    <scope>NUCLEOTIDE SEQUENCE [LARGE SCALE GENOMIC DNA]</scope>
    <source>
        <strain evidence="10">DSM 45237</strain>
    </source>
</reference>
<keyword evidence="9" id="KW-0449">Lipoprotein</keyword>
<comment type="subcellular location">
    <subcellularLocation>
        <location evidence="1">Cell membrane</location>
        <topology evidence="1">Multi-pass membrane protein</topology>
    </subcellularLocation>
</comment>
<gene>
    <name evidence="9" type="ORF">SAMN04488561_3687</name>
</gene>
<evidence type="ECO:0000256" key="7">
    <source>
        <dbReference type="SAM" id="Phobius"/>
    </source>
</evidence>
<name>A0A1H5P4V1_9ACTN</name>
<evidence type="ECO:0000256" key="3">
    <source>
        <dbReference type="ARBA" id="ARBA00022692"/>
    </source>
</evidence>
<keyword evidence="10" id="KW-1185">Reference proteome</keyword>
<dbReference type="PANTHER" id="PTHR30572:SF4">
    <property type="entry name" value="ABC TRANSPORTER PERMEASE YTRF"/>
    <property type="match status" value="1"/>
</dbReference>
<dbReference type="GO" id="GO:0005886">
    <property type="term" value="C:plasma membrane"/>
    <property type="evidence" value="ECO:0007669"/>
    <property type="project" value="UniProtKB-SubCell"/>
</dbReference>
<dbReference type="RefSeq" id="WP_069110648.1">
    <property type="nucleotide sequence ID" value="NZ_FNUC01000004.1"/>
</dbReference>
<keyword evidence="2" id="KW-1003">Cell membrane</keyword>
<feature type="transmembrane region" description="Helical" evidence="7">
    <location>
        <begin position="400"/>
        <end position="423"/>
    </location>
</feature>